<dbReference type="AlphaFoldDB" id="A0A1I2RAS3"/>
<protein>
    <submittedName>
        <fullName evidence="2">Uncharacterized protein</fullName>
    </submittedName>
</protein>
<feature type="transmembrane region" description="Helical" evidence="1">
    <location>
        <begin position="31"/>
        <end position="48"/>
    </location>
</feature>
<accession>A0A1I2RAS3</accession>
<keyword evidence="3" id="KW-1185">Reference proteome</keyword>
<feature type="transmembrane region" description="Helical" evidence="1">
    <location>
        <begin position="95"/>
        <end position="114"/>
    </location>
</feature>
<evidence type="ECO:0000313" key="3">
    <source>
        <dbReference type="Proteomes" id="UP000198897"/>
    </source>
</evidence>
<feature type="transmembrane region" description="Helical" evidence="1">
    <location>
        <begin position="60"/>
        <end position="80"/>
    </location>
</feature>
<proteinExistence type="predicted"/>
<gene>
    <name evidence="2" type="ORF">SAMN05216353_13724</name>
</gene>
<reference evidence="3" key="1">
    <citation type="submission" date="2016-10" db="EMBL/GenBank/DDBJ databases">
        <authorList>
            <person name="Varghese N."/>
            <person name="Submissions S."/>
        </authorList>
    </citation>
    <scope>NUCLEOTIDE SEQUENCE [LARGE SCALE GENOMIC DNA]</scope>
    <source>
        <strain evidence="3">FP5</strain>
    </source>
</reference>
<dbReference type="EMBL" id="FOOG01000037">
    <property type="protein sequence ID" value="SFG35687.1"/>
    <property type="molecule type" value="Genomic_DNA"/>
</dbReference>
<organism evidence="2 3">
    <name type="scientific">Halobacillus alkaliphilus</name>
    <dbReference type="NCBI Taxonomy" id="396056"/>
    <lineage>
        <taxon>Bacteria</taxon>
        <taxon>Bacillati</taxon>
        <taxon>Bacillota</taxon>
        <taxon>Bacilli</taxon>
        <taxon>Bacillales</taxon>
        <taxon>Bacillaceae</taxon>
        <taxon>Halobacillus</taxon>
    </lineage>
</organism>
<keyword evidence="1" id="KW-1133">Transmembrane helix</keyword>
<evidence type="ECO:0000256" key="1">
    <source>
        <dbReference type="SAM" id="Phobius"/>
    </source>
</evidence>
<evidence type="ECO:0000313" key="2">
    <source>
        <dbReference type="EMBL" id="SFG35687.1"/>
    </source>
</evidence>
<keyword evidence="1" id="KW-0812">Transmembrane</keyword>
<keyword evidence="1" id="KW-0472">Membrane</keyword>
<sequence length="133" mass="15889">MEKWIDYSVLDHVIAMLNDDVIRMIGLKPEYVQFFLVFVLIMSLMWVARPIIEWMMMKNWNTFASYFTSSLITIAFLQLVDRYAMSQEQSTLPDYYWSICLLAISSYGVIYVLFKMFKKTWTHLRERAKKQAA</sequence>
<dbReference type="Proteomes" id="UP000198897">
    <property type="component" value="Unassembled WGS sequence"/>
</dbReference>
<name>A0A1I2RAS3_9BACI</name>
<dbReference type="OrthoDB" id="2968531at2"/>